<dbReference type="Gene3D" id="1.20.970.10">
    <property type="entry name" value="Transferase, Pyrimidine Nucleoside Phosphorylase, Chain C"/>
    <property type="match status" value="1"/>
</dbReference>
<dbReference type="GO" id="GO:0004048">
    <property type="term" value="F:anthranilate phosphoribosyltransferase activity"/>
    <property type="evidence" value="ECO:0007669"/>
    <property type="project" value="InterPro"/>
</dbReference>
<organism evidence="6">
    <name type="scientific">Ochrobactrum sp. PW1</name>
    <dbReference type="NCBI Taxonomy" id="1882222"/>
    <lineage>
        <taxon>Bacteria</taxon>
        <taxon>Pseudomonadati</taxon>
        <taxon>Pseudomonadota</taxon>
        <taxon>Alphaproteobacteria</taxon>
        <taxon>Hyphomicrobiales</taxon>
        <taxon>Brucellaceae</taxon>
        <taxon>Brucella/Ochrobactrum group</taxon>
        <taxon>Ochrobactrum</taxon>
    </lineage>
</organism>
<evidence type="ECO:0000256" key="4">
    <source>
        <dbReference type="ARBA" id="ARBA00022822"/>
    </source>
</evidence>
<dbReference type="Gene3D" id="1.10.10.10">
    <property type="entry name" value="Winged helix-like DNA-binding domain superfamily/Winged helix DNA-binding domain"/>
    <property type="match status" value="1"/>
</dbReference>
<dbReference type="GO" id="GO:0005829">
    <property type="term" value="C:cytosol"/>
    <property type="evidence" value="ECO:0007669"/>
    <property type="project" value="TreeGrafter"/>
</dbReference>
<dbReference type="GO" id="GO:0003700">
    <property type="term" value="F:DNA-binding transcription factor activity"/>
    <property type="evidence" value="ECO:0007669"/>
    <property type="project" value="InterPro"/>
</dbReference>
<keyword evidence="2" id="KW-0328">Glycosyltransferase</keyword>
<name>A0A292GR49_9HYPH</name>
<proteinExistence type="predicted"/>
<keyword evidence="4" id="KW-0057">Aromatic amino acid biosynthesis</keyword>
<dbReference type="InterPro" id="IPR017459">
    <property type="entry name" value="Glycosyl_Trfase_fam3_N_dom"/>
</dbReference>
<dbReference type="NCBIfam" id="NF006564">
    <property type="entry name" value="PRK09071.1"/>
    <property type="match status" value="1"/>
</dbReference>
<dbReference type="PANTHER" id="PTHR43285">
    <property type="entry name" value="ANTHRANILATE PHOSPHORIBOSYLTRANSFERASE"/>
    <property type="match status" value="1"/>
</dbReference>
<dbReference type="Pfam" id="PF00591">
    <property type="entry name" value="Glycos_transf_3"/>
    <property type="match status" value="1"/>
</dbReference>
<dbReference type="InterPro" id="IPR005940">
    <property type="entry name" value="Anthranilate_Pribosyl_Tfrase"/>
</dbReference>
<dbReference type="InterPro" id="IPR036390">
    <property type="entry name" value="WH_DNA-bd_sf"/>
</dbReference>
<keyword evidence="3" id="KW-0808">Transferase</keyword>
<dbReference type="Pfam" id="PF02885">
    <property type="entry name" value="Glycos_trans_3N"/>
    <property type="match status" value="1"/>
</dbReference>
<dbReference type="SUPFAM" id="SSF52418">
    <property type="entry name" value="Nucleoside phosphorylase/phosphoribosyltransferase catalytic domain"/>
    <property type="match status" value="1"/>
</dbReference>
<dbReference type="PANTHER" id="PTHR43285:SF2">
    <property type="entry name" value="ANTHRANILATE PHOSPHORIBOSYLTRANSFERASE"/>
    <property type="match status" value="1"/>
</dbReference>
<dbReference type="SUPFAM" id="SSF47648">
    <property type="entry name" value="Nucleoside phosphorylase/phosphoribosyltransferase N-terminal domain"/>
    <property type="match status" value="1"/>
</dbReference>
<dbReference type="InterPro" id="IPR036388">
    <property type="entry name" value="WH-like_DNA-bd_sf"/>
</dbReference>
<evidence type="ECO:0000256" key="1">
    <source>
        <dbReference type="ARBA" id="ARBA00022605"/>
    </source>
</evidence>
<dbReference type="Gene3D" id="3.40.1030.10">
    <property type="entry name" value="Nucleoside phosphorylase/phosphoribosyltransferase catalytic domain"/>
    <property type="match status" value="1"/>
</dbReference>
<keyword evidence="4" id="KW-0822">Tryptophan biosynthesis</keyword>
<dbReference type="GO" id="GO:0000162">
    <property type="term" value="P:L-tryptophan biosynthetic process"/>
    <property type="evidence" value="ECO:0007669"/>
    <property type="project" value="UniProtKB-KW"/>
</dbReference>
<dbReference type="InterPro" id="IPR000312">
    <property type="entry name" value="Glycosyl_Trfase_fam3"/>
</dbReference>
<dbReference type="PROSITE" id="PS50931">
    <property type="entry name" value="HTH_LYSR"/>
    <property type="match status" value="1"/>
</dbReference>
<dbReference type="AlphaFoldDB" id="A0A292GR49"/>
<evidence type="ECO:0000256" key="2">
    <source>
        <dbReference type="ARBA" id="ARBA00022676"/>
    </source>
</evidence>
<accession>A0A292GR49</accession>
<dbReference type="EMBL" id="LC171366">
    <property type="protein sequence ID" value="BBA73022.1"/>
    <property type="molecule type" value="Genomic_DNA"/>
</dbReference>
<reference evidence="6" key="1">
    <citation type="submission" date="2016-07" db="EMBL/GenBank/DDBJ databases">
        <title>Genomics reveals synergistic degradation of pyrene by five bacteria in a mangrove sediment-derived bacterial consortium.</title>
        <authorList>
            <person name="Wanapaisan P."/>
            <person name="Vejarano F."/>
            <person name="Chakraborty J."/>
            <person name="Shintani M."/>
            <person name="Muangchinda C."/>
            <person name="Laothamteep N."/>
            <person name="Suzuki-Minakuchi C."/>
            <person name="Inoue K."/>
            <person name="Nojiri H."/>
            <person name="Pinyakong O."/>
        </authorList>
    </citation>
    <scope>NUCLEOTIDE SEQUENCE</scope>
    <source>
        <strain evidence="6">PW1</strain>
    </source>
</reference>
<keyword evidence="1" id="KW-0028">Amino-acid biosynthesis</keyword>
<evidence type="ECO:0000313" key="6">
    <source>
        <dbReference type="EMBL" id="BBA73022.1"/>
    </source>
</evidence>
<evidence type="ECO:0000259" key="5">
    <source>
        <dbReference type="PROSITE" id="PS50931"/>
    </source>
</evidence>
<feature type="domain" description="HTH lysR-type" evidence="5">
    <location>
        <begin position="26"/>
        <end position="81"/>
    </location>
</feature>
<dbReference type="InterPro" id="IPR035902">
    <property type="entry name" value="Nuc_phospho_transferase"/>
</dbReference>
<protein>
    <submittedName>
        <fullName evidence="6">Nodulation protein D 1</fullName>
    </submittedName>
</protein>
<dbReference type="SUPFAM" id="SSF46785">
    <property type="entry name" value="Winged helix' DNA-binding domain"/>
    <property type="match status" value="1"/>
</dbReference>
<dbReference type="InterPro" id="IPR036320">
    <property type="entry name" value="Glycosyl_Trfase_fam3_N_dom_sf"/>
</dbReference>
<dbReference type="Pfam" id="PF00126">
    <property type="entry name" value="HTH_1"/>
    <property type="match status" value="1"/>
</dbReference>
<evidence type="ECO:0000256" key="3">
    <source>
        <dbReference type="ARBA" id="ARBA00022679"/>
    </source>
</evidence>
<sequence length="492" mass="53430">MMSGKEAKTQQQTAKGENESLRLGQLRLLIALDALLVEGSVGGAAKQMGLSIAAMSRLLGQIREKFNDPILVRSGRNMVATPKAEALRARLRRLANEAEALLNLDLAEVPKSSCTGHHGWNRSAIVAPPPLGIRKVVELENHPTPEQLAAQFADIQGENDPIRRLAKYIAVVGRKAGHTRPLEMSEAEDAFTTIFTGNADPMQISALLRLIHYRGETAPELAGMARAARRIYSADAELNMPALDWPAYLSPNSMQSPWFMLSALLVARAGFPVVLHGNCGTGEISGKLEIAAEAINLPIATSHSLAKDALRAHGICFMPMAGFAPQIHALMALYPLFESRSSMNSLVHLLNPMNLKASFLGVTQPAYRKLHRDAGALLGLPSISVVSTSRDVAELVPHRAHTVHRLLDGREIDLLLPTLSRESGDKHSNFSSFEYWYGVWSGAAVDKRAENTIVATAAMGMMTAASADNESYTLFFDKAGELWRNRHSQTAG</sequence>
<dbReference type="InterPro" id="IPR000847">
    <property type="entry name" value="LysR_HTH_N"/>
</dbReference>